<keyword evidence="2 4" id="KW-0863">Zinc-finger</keyword>
<dbReference type="InterPro" id="IPR017930">
    <property type="entry name" value="Myb_dom"/>
</dbReference>
<dbReference type="SUPFAM" id="SSF57850">
    <property type="entry name" value="RING/U-box"/>
    <property type="match status" value="1"/>
</dbReference>
<dbReference type="CDD" id="cd02341">
    <property type="entry name" value="ZZ_ZZZ3"/>
    <property type="match status" value="1"/>
</dbReference>
<evidence type="ECO:0000256" key="5">
    <source>
        <dbReference type="SAM" id="Coils"/>
    </source>
</evidence>
<dbReference type="CDD" id="cd00167">
    <property type="entry name" value="SANT"/>
    <property type="match status" value="1"/>
</dbReference>
<keyword evidence="1" id="KW-0479">Metal-binding</keyword>
<name>A0A151ZF69_TIELA</name>
<reference evidence="10 11" key="1">
    <citation type="submission" date="2015-12" db="EMBL/GenBank/DDBJ databases">
        <title>Dictyostelia acquired genes for synthesis and detection of signals that induce cell-type specialization by lateral gene transfer from prokaryotes.</title>
        <authorList>
            <person name="Gloeckner G."/>
            <person name="Schaap P."/>
        </authorList>
    </citation>
    <scope>NUCLEOTIDE SEQUENCE [LARGE SCALE GENOMIC DNA]</scope>
    <source>
        <strain evidence="10 11">TK</strain>
    </source>
</reference>
<dbReference type="PANTHER" id="PTHR22705">
    <property type="entry name" value="ZINC FINGER, ZZ DOMAIN CONTAINING 3"/>
    <property type="match status" value="1"/>
</dbReference>
<sequence>MNTSSNRPITETYEYKSLTKVLQILEQQRETAIKDKQQLTQLYSEALLTPIDFIEKLIEGKLKLPGRIMIESIPSFTINPNPRNSEINTISKNRLSNNISPIKNSNNNNQKKSTSNVFSNNKNSNSNGNLKKSSSSSSSSLNNSASNINKPWTDEEQEQLEKLLIQFPQEEVASKRWAKISEAMGSRTIKQVASRTQKYFIKLQSLGLPLPGSPGFKFTVFNNSGNEIQEDNNNVNNKRKLEDIYTNSDSSVMEDSHKQKKLKQKNSVNGNSSTSEKTVNSNGNGMVQHIGFKCDGCEIEPIVGLRWRCEECIEEFDLCNDCKNNYDEIGSHKSTHHMSSFEKAINASSSTYYIDSDYKYTYLEGESNYLDSNYDY</sequence>
<dbReference type="EMBL" id="LODT01000029">
    <property type="protein sequence ID" value="KYQ92622.1"/>
    <property type="molecule type" value="Genomic_DNA"/>
</dbReference>
<dbReference type="PANTHER" id="PTHR22705:SF0">
    <property type="entry name" value="ZZ-TYPE ZINC FINGER-CONTAINING PROTEIN 3"/>
    <property type="match status" value="1"/>
</dbReference>
<feature type="coiled-coil region" evidence="5">
    <location>
        <begin position="15"/>
        <end position="42"/>
    </location>
</feature>
<evidence type="ECO:0000259" key="9">
    <source>
        <dbReference type="PROSITE" id="PS51294"/>
    </source>
</evidence>
<feature type="domain" description="Myb-like" evidence="7">
    <location>
        <begin position="151"/>
        <end position="200"/>
    </location>
</feature>
<dbReference type="PROSITE" id="PS51294">
    <property type="entry name" value="HTH_MYB"/>
    <property type="match status" value="1"/>
</dbReference>
<feature type="region of interest" description="Disordered" evidence="6">
    <location>
        <begin position="96"/>
        <end position="149"/>
    </location>
</feature>
<dbReference type="InterPro" id="IPR000433">
    <property type="entry name" value="Znf_ZZ"/>
</dbReference>
<evidence type="ECO:0000256" key="6">
    <source>
        <dbReference type="SAM" id="MobiDB-lite"/>
    </source>
</evidence>
<keyword evidence="3" id="KW-0862">Zinc</keyword>
<proteinExistence type="predicted"/>
<evidence type="ECO:0000256" key="4">
    <source>
        <dbReference type="PROSITE-ProRule" id="PRU00228"/>
    </source>
</evidence>
<dbReference type="SMART" id="SM00717">
    <property type="entry name" value="SANT"/>
    <property type="match status" value="1"/>
</dbReference>
<evidence type="ECO:0000256" key="1">
    <source>
        <dbReference type="ARBA" id="ARBA00022723"/>
    </source>
</evidence>
<evidence type="ECO:0000259" key="8">
    <source>
        <dbReference type="PROSITE" id="PS50135"/>
    </source>
</evidence>
<dbReference type="GO" id="GO:0008270">
    <property type="term" value="F:zinc ion binding"/>
    <property type="evidence" value="ECO:0007669"/>
    <property type="project" value="UniProtKB-KW"/>
</dbReference>
<dbReference type="AlphaFoldDB" id="A0A151ZF69"/>
<dbReference type="Pfam" id="PF00249">
    <property type="entry name" value="Myb_DNA-binding"/>
    <property type="match status" value="1"/>
</dbReference>
<keyword evidence="5" id="KW-0175">Coiled coil</keyword>
<dbReference type="Gene3D" id="3.30.60.90">
    <property type="match status" value="1"/>
</dbReference>
<feature type="compositionally biased region" description="Polar residues" evidence="6">
    <location>
        <begin position="265"/>
        <end position="282"/>
    </location>
</feature>
<dbReference type="PROSITE" id="PS50135">
    <property type="entry name" value="ZF_ZZ_2"/>
    <property type="match status" value="1"/>
</dbReference>
<dbReference type="PROSITE" id="PS50090">
    <property type="entry name" value="MYB_LIKE"/>
    <property type="match status" value="1"/>
</dbReference>
<dbReference type="InterPro" id="IPR037830">
    <property type="entry name" value="ZZZ3"/>
</dbReference>
<evidence type="ECO:0000259" key="7">
    <source>
        <dbReference type="PROSITE" id="PS50090"/>
    </source>
</evidence>
<dbReference type="OrthoDB" id="20473at2759"/>
<dbReference type="OMA" id="EGFACDS"/>
<dbReference type="InterPro" id="IPR009057">
    <property type="entry name" value="Homeodomain-like_sf"/>
</dbReference>
<dbReference type="SMART" id="SM00291">
    <property type="entry name" value="ZnF_ZZ"/>
    <property type="match status" value="1"/>
</dbReference>
<dbReference type="Pfam" id="PF00569">
    <property type="entry name" value="ZZ"/>
    <property type="match status" value="1"/>
</dbReference>
<protein>
    <submittedName>
        <fullName evidence="10">Myb domain-containing protein</fullName>
    </submittedName>
</protein>
<dbReference type="InterPro" id="IPR041981">
    <property type="entry name" value="ZZZ3_ZZ"/>
</dbReference>
<keyword evidence="11" id="KW-1185">Reference proteome</keyword>
<gene>
    <name evidence="10" type="ORF">DLAC_06618</name>
</gene>
<dbReference type="InterPro" id="IPR043145">
    <property type="entry name" value="Znf_ZZ_sf"/>
</dbReference>
<evidence type="ECO:0000256" key="2">
    <source>
        <dbReference type="ARBA" id="ARBA00022771"/>
    </source>
</evidence>
<dbReference type="InParanoid" id="A0A151ZF69"/>
<feature type="domain" description="ZZ-type" evidence="8">
    <location>
        <begin position="289"/>
        <end position="346"/>
    </location>
</feature>
<dbReference type="SUPFAM" id="SSF46689">
    <property type="entry name" value="Homeodomain-like"/>
    <property type="match status" value="1"/>
</dbReference>
<evidence type="ECO:0000313" key="10">
    <source>
        <dbReference type="EMBL" id="KYQ92622.1"/>
    </source>
</evidence>
<dbReference type="InterPro" id="IPR001005">
    <property type="entry name" value="SANT/Myb"/>
</dbReference>
<evidence type="ECO:0000313" key="11">
    <source>
        <dbReference type="Proteomes" id="UP000076078"/>
    </source>
</evidence>
<feature type="region of interest" description="Disordered" evidence="6">
    <location>
        <begin position="248"/>
        <end position="282"/>
    </location>
</feature>
<feature type="domain" description="HTH myb-type" evidence="9">
    <location>
        <begin position="151"/>
        <end position="204"/>
    </location>
</feature>
<dbReference type="Gene3D" id="1.10.10.60">
    <property type="entry name" value="Homeodomain-like"/>
    <property type="match status" value="1"/>
</dbReference>
<dbReference type="STRING" id="361077.A0A151ZF69"/>
<dbReference type="Proteomes" id="UP000076078">
    <property type="component" value="Unassembled WGS sequence"/>
</dbReference>
<evidence type="ECO:0000256" key="3">
    <source>
        <dbReference type="ARBA" id="ARBA00022833"/>
    </source>
</evidence>
<accession>A0A151ZF69</accession>
<organism evidence="10 11">
    <name type="scientific">Tieghemostelium lacteum</name>
    <name type="common">Slime mold</name>
    <name type="synonym">Dictyostelium lacteum</name>
    <dbReference type="NCBI Taxonomy" id="361077"/>
    <lineage>
        <taxon>Eukaryota</taxon>
        <taxon>Amoebozoa</taxon>
        <taxon>Evosea</taxon>
        <taxon>Eumycetozoa</taxon>
        <taxon>Dictyostelia</taxon>
        <taxon>Dictyosteliales</taxon>
        <taxon>Raperosteliaceae</taxon>
        <taxon>Tieghemostelium</taxon>
    </lineage>
</organism>
<comment type="caution">
    <text evidence="10">The sequence shown here is derived from an EMBL/GenBank/DDBJ whole genome shotgun (WGS) entry which is preliminary data.</text>
</comment>